<accession>A0ABU5QGW5</accession>
<keyword evidence="1 2" id="KW-0732">Signal</keyword>
<dbReference type="InterPro" id="IPR027039">
    <property type="entry name" value="Crtac1"/>
</dbReference>
<protein>
    <submittedName>
        <fullName evidence="4">VCBS repeat-containing protein</fullName>
    </submittedName>
</protein>
<gene>
    <name evidence="4" type="ORF">VB264_00605</name>
</gene>
<dbReference type="InterPro" id="IPR011519">
    <property type="entry name" value="UnbV_ASPIC"/>
</dbReference>
<evidence type="ECO:0000259" key="3">
    <source>
        <dbReference type="Pfam" id="PF07593"/>
    </source>
</evidence>
<feature type="signal peptide" evidence="2">
    <location>
        <begin position="1"/>
        <end position="22"/>
    </location>
</feature>
<dbReference type="RefSeq" id="WP_323246078.1">
    <property type="nucleotide sequence ID" value="NZ_JAYFUL010000001.1"/>
</dbReference>
<dbReference type="EMBL" id="JAYFUL010000001">
    <property type="protein sequence ID" value="MEA5256263.1"/>
    <property type="molecule type" value="Genomic_DNA"/>
</dbReference>
<dbReference type="InterPro" id="IPR013517">
    <property type="entry name" value="FG-GAP"/>
</dbReference>
<feature type="chain" id="PRO_5046708538" evidence="2">
    <location>
        <begin position="23"/>
        <end position="1090"/>
    </location>
</feature>
<dbReference type="InterPro" id="IPR028994">
    <property type="entry name" value="Integrin_alpha_N"/>
</dbReference>
<feature type="domain" description="ASPIC/UnbV" evidence="3">
    <location>
        <begin position="512"/>
        <end position="578"/>
    </location>
</feature>
<proteinExistence type="predicted"/>
<dbReference type="Pfam" id="PF07593">
    <property type="entry name" value="UnbV_ASPIC"/>
    <property type="match status" value="1"/>
</dbReference>
<evidence type="ECO:0000256" key="1">
    <source>
        <dbReference type="ARBA" id="ARBA00022729"/>
    </source>
</evidence>
<evidence type="ECO:0000313" key="5">
    <source>
        <dbReference type="Proteomes" id="UP001304671"/>
    </source>
</evidence>
<dbReference type="Gene3D" id="2.130.10.130">
    <property type="entry name" value="Integrin alpha, N-terminal"/>
    <property type="match status" value="3"/>
</dbReference>
<name>A0ABU5QGW5_9BACT</name>
<dbReference type="PANTHER" id="PTHR16026">
    <property type="entry name" value="CARTILAGE ACIDIC PROTEIN 1"/>
    <property type="match status" value="1"/>
</dbReference>
<dbReference type="Pfam" id="PF13517">
    <property type="entry name" value="FG-GAP_3"/>
    <property type="match status" value="6"/>
</dbReference>
<organism evidence="4 5">
    <name type="scientific">Arcicella aquatica</name>
    <dbReference type="NCBI Taxonomy" id="217141"/>
    <lineage>
        <taxon>Bacteria</taxon>
        <taxon>Pseudomonadati</taxon>
        <taxon>Bacteroidota</taxon>
        <taxon>Cytophagia</taxon>
        <taxon>Cytophagales</taxon>
        <taxon>Flectobacillaceae</taxon>
        <taxon>Arcicella</taxon>
    </lineage>
</organism>
<evidence type="ECO:0000313" key="4">
    <source>
        <dbReference type="EMBL" id="MEA5256263.1"/>
    </source>
</evidence>
<dbReference type="PANTHER" id="PTHR16026:SF0">
    <property type="entry name" value="CARTILAGE ACIDIC PROTEIN 1"/>
    <property type="match status" value="1"/>
</dbReference>
<evidence type="ECO:0000256" key="2">
    <source>
        <dbReference type="SAM" id="SignalP"/>
    </source>
</evidence>
<comment type="caution">
    <text evidence="4">The sequence shown here is derived from an EMBL/GenBank/DDBJ whole genome shotgun (WGS) entry which is preliminary data.</text>
</comment>
<dbReference type="SUPFAM" id="SSF69318">
    <property type="entry name" value="Integrin alpha N-terminal domain"/>
    <property type="match status" value="3"/>
</dbReference>
<dbReference type="Proteomes" id="UP001304671">
    <property type="component" value="Unassembled WGS sequence"/>
</dbReference>
<reference evidence="4 5" key="1">
    <citation type="submission" date="2023-12" db="EMBL/GenBank/DDBJ databases">
        <title>Novel species of the genus Arcicella isolated from rivers.</title>
        <authorList>
            <person name="Lu H."/>
        </authorList>
    </citation>
    <scope>NUCLEOTIDE SEQUENCE [LARGE SCALE GENOMIC DNA]</scope>
    <source>
        <strain evidence="4 5">LMG 21963</strain>
    </source>
</reference>
<sequence length="1090" mass="121916">MKLTYALFLQMLFGLITSAVNAQFRFVPSTESGVTFVNQLIETEKRNVLAYEYFYNGGGVAVGDLNNDGLLDLYFTGNIVQDHIYQNVGNLKFKNVTQQAGISKGNGWKTGVTLVDINQDGWLDIYVCYSGDGDANSRRNKLYINQKNFIFQEKASEYGLDLPTNSTQAAFFDYDKDGDLDCFLLNHSIKDYKRFDASVLKSQRDETAGDRLLKNEKGKFVDVSIQANIKGNPLGFGLGIAIADINLDGWPDIYVSNDYIEQDYLYINNGDGTFTDKLEESVGHLSQFSMGNEVVDMNNDGLPDIFTLDMLPEDNRRQKLLYGPENYENYKSMIRNGFYHQIMRNMLQLNNGDGTFSEIGQLSGISNTDWSWSPLVADFDNDGFKDLFVTNGYLRDYTNMDFMKFYADKELKAAQGSPTAMMDILKEMPSTATQNYIFRNNGRLQFENKTKDWHCDQLLLSNGAVYADLDNDGDLEIITNNVNNEAAIYQNEHTTQHYLKVQLSDMAKSSTYGAKVWVYNQGKMQYREHYPTRGFQSCMLMPLHFGVGEHTLIDSVKVVFANQTSQVFKSVKANQVLTVSPVKNIKDILPKATPSLFVAVKKDTIPYGNVEDDYNDFKRQLLLPNMLSYVGPKVAKGDVDGDGLEDIYIGGSKGQSGAIVIQQADGSWLGTEQASIEADIMCTDTDALFFDADKDGDLDLYVVSGGYAYLPDDLLLQDRLYINDGKGHFKKAEDNLIAGDINSDACVTAIDFDHDGDIDLFIGGRGVPGSYPLAITSRLLQNDGKGFFTDVTKTLAPAFEKLGMVTTAQSLDVNKDGWDDLIIAGDWQPITVWINNKGTFVQNANAIVGDEQKGWWNTMELADLDNDGDLDVIVGNYGLNNQLKPSDKEPVSLVYGDFDQNEAIDPFLCYYVQGKAYPLVSRDEALNQVFALRKKFTTYAAYANAELKDMLNVEQLKLADTLTANSFQSIVLENKGNGTFQPIALPIEAQFAPVYAISLIDVNNDGLKDLILAGNQFHSRIKIGKMDANYGMLFVNKGNCQFEYLSQSQTGLQVKGEVRDIVITKNKKGQQLHFFRNNDTISTYQLRNNN</sequence>
<keyword evidence="5" id="KW-1185">Reference proteome</keyword>